<keyword evidence="7 9" id="KW-1133">Transmembrane helix</keyword>
<feature type="transmembrane region" description="Helical" evidence="9">
    <location>
        <begin position="919"/>
        <end position="944"/>
    </location>
</feature>
<evidence type="ECO:0000256" key="4">
    <source>
        <dbReference type="ARBA" id="ARBA00022475"/>
    </source>
</evidence>
<feature type="transmembrane region" description="Helical" evidence="9">
    <location>
        <begin position="965"/>
        <end position="984"/>
    </location>
</feature>
<dbReference type="PANTHER" id="PTHR32063">
    <property type="match status" value="1"/>
</dbReference>
<dbReference type="SUPFAM" id="SSF82866">
    <property type="entry name" value="Multidrug efflux transporter AcrB transmembrane domain"/>
    <property type="match status" value="2"/>
</dbReference>
<evidence type="ECO:0000256" key="6">
    <source>
        <dbReference type="ARBA" id="ARBA00022692"/>
    </source>
</evidence>
<dbReference type="InterPro" id="IPR004764">
    <property type="entry name" value="MdtF-like"/>
</dbReference>
<evidence type="ECO:0000256" key="1">
    <source>
        <dbReference type="ARBA" id="ARBA00004429"/>
    </source>
</evidence>
<dbReference type="Pfam" id="PF00873">
    <property type="entry name" value="ACR_tran"/>
    <property type="match status" value="1"/>
</dbReference>
<dbReference type="Gene3D" id="3.30.2090.10">
    <property type="entry name" value="Multidrug efflux transporter AcrB TolC docking domain, DN and DC subdomains"/>
    <property type="match status" value="2"/>
</dbReference>
<gene>
    <name evidence="10" type="ORF">EGK74_06920</name>
</gene>
<dbReference type="GO" id="GO:0009636">
    <property type="term" value="P:response to toxic substance"/>
    <property type="evidence" value="ECO:0007669"/>
    <property type="project" value="UniProtKB-ARBA"/>
</dbReference>
<dbReference type="FunFam" id="3.30.70.1430:FF:000001">
    <property type="entry name" value="Efflux pump membrane transporter"/>
    <property type="match status" value="1"/>
</dbReference>
<proteinExistence type="inferred from homology"/>
<evidence type="ECO:0000256" key="7">
    <source>
        <dbReference type="ARBA" id="ARBA00022989"/>
    </source>
</evidence>
<evidence type="ECO:0000256" key="8">
    <source>
        <dbReference type="ARBA" id="ARBA00023136"/>
    </source>
</evidence>
<dbReference type="OrthoDB" id="9176627at2"/>
<dbReference type="AlphaFoldDB" id="A0A3N4N4M5"/>
<evidence type="ECO:0000256" key="9">
    <source>
        <dbReference type="RuleBase" id="RU364070"/>
    </source>
</evidence>
<dbReference type="InterPro" id="IPR001036">
    <property type="entry name" value="Acrflvin-R"/>
</dbReference>
<dbReference type="GO" id="GO:0015562">
    <property type="term" value="F:efflux transmembrane transporter activity"/>
    <property type="evidence" value="ECO:0007669"/>
    <property type="project" value="InterPro"/>
</dbReference>
<dbReference type="Proteomes" id="UP000272412">
    <property type="component" value="Unassembled WGS sequence"/>
</dbReference>
<dbReference type="NCBIfam" id="NF000282">
    <property type="entry name" value="RND_permease_1"/>
    <property type="match status" value="1"/>
</dbReference>
<comment type="caution">
    <text evidence="10">The sequence shown here is derived from an EMBL/GenBank/DDBJ whole genome shotgun (WGS) entry which is preliminary data.</text>
</comment>
<sequence>MAHFFIRRPVFAWVLSIFITLAGALSILALPLEQYPDIAPPQVSVVARYTGASAETVNDSVSQVIEQQLTGLDGLMYMTSTADSSGQSRTTITFEPGTDIDVAQVQVQNALQQVMSRLPEAVRSRGVSVTRGGQDNLVSWMFYTDDPNVPRVAITDYLASNVVDVLGRIDGVAEVQLYGSSYAMRIWLDPNKLEQFQLMPSDVRAALESQNTQVSAGQLGQLPSVDGQMLNAPIQARSKLQTVEQFENVVLKSAPSGAVVTIKDVARVELGAESADVQTRFNGKNGGALGIVLSDGANALDTAAAVEAKIRELEPDFPYGIKAQTSQDSVPFVKASLKEVMKTLIEAVVLVVLVMFVFLQSWRATLIPAIAVPVVLMGTLGILAALGYSINMLTMFALVLAIGLLVDDAIVVVENVERVMHDEGLDAKTATEKSMKEISSALVGVGMVLSAVFVPMAFFPGTTGVIYRQFAVTLIAAMGFSVLVALTLSPAMCAQFLKPKAHDKPSGGLFRRPFAWFNRNFERLSQRYAAWVGGTFKHGKWMFAGFLAIIAACAALFHFLPTSFLPEEDQGYLQVSVTMPSGSTDARLRETLDDLEAFFQQQPEVANVMALTGIRGNQGFGLLTVRLKPWEERSAGQSAQALEQRATRLFRQRKNARIFVNLPPVVRGLGSAGGLNFVIKDSNGQGYGQLVAAAEQFTSLAAQDARLRSVRINNQDPRSQVVVDVDDRKALAYSINLNDINAVLTNALGGTYVNDFIRNGRVKRVYLQADAPFRMQPQNIGEWKVRNQNGEMIPLSAFSSVRWNVAPPQLIRFSGSLAMEMQASAGEGVSSGDAMAAVEEVIKQLPHGYNIEWTGASLQEKRAGALAPLLYALSVLFVFLCLAALYESWSVPFAVMLSAVLGVLGALLFTSARGLANDVFFQVGLLTTIGLAAKNAILIVEFAVQLQEQGKNIWQAATEAARLRLRPIMMTSLAFGFGVIPLALGTGAGAGSRVAIGTAVLGGMVFSTVLGLLFVPIFFVWIRAWIQKRREAV</sequence>
<comment type="similarity">
    <text evidence="2 9">Belongs to the resistance-nodulation-cell division (RND) (TC 2.A.6) family.</text>
</comment>
<feature type="transmembrane region" description="Helical" evidence="9">
    <location>
        <begin position="996"/>
        <end position="1022"/>
    </location>
</feature>
<dbReference type="Gene3D" id="1.20.1640.10">
    <property type="entry name" value="Multidrug efflux transporter AcrB transmembrane domain"/>
    <property type="match status" value="2"/>
</dbReference>
<feature type="transmembrane region" description="Helical" evidence="9">
    <location>
        <begin position="865"/>
        <end position="886"/>
    </location>
</feature>
<dbReference type="RefSeq" id="WP_123804105.1">
    <property type="nucleotide sequence ID" value="NZ_RPFL01000016.1"/>
</dbReference>
<dbReference type="Gene3D" id="3.30.70.1430">
    <property type="entry name" value="Multidrug efflux transporter AcrB pore domain"/>
    <property type="match status" value="2"/>
</dbReference>
<dbReference type="FunFam" id="1.20.1640.10:FF:000001">
    <property type="entry name" value="Efflux pump membrane transporter"/>
    <property type="match status" value="1"/>
</dbReference>
<feature type="transmembrane region" description="Helical" evidence="9">
    <location>
        <begin position="438"/>
        <end position="459"/>
    </location>
</feature>
<feature type="transmembrane region" description="Helical" evidence="9">
    <location>
        <begin position="541"/>
        <end position="560"/>
    </location>
</feature>
<dbReference type="SUPFAM" id="SSF82714">
    <property type="entry name" value="Multidrug efflux transporter AcrB TolC docking domain, DN and DC subdomains"/>
    <property type="match status" value="2"/>
</dbReference>
<dbReference type="PANTHER" id="PTHR32063:SF13">
    <property type="entry name" value="MULTIDRUG EFFLUX PUMP SUBUNIT ACRB-RELATED"/>
    <property type="match status" value="1"/>
</dbReference>
<feature type="transmembrane region" description="Helical" evidence="9">
    <location>
        <begin position="893"/>
        <end position="913"/>
    </location>
</feature>
<evidence type="ECO:0000313" key="10">
    <source>
        <dbReference type="EMBL" id="RPD87040.1"/>
    </source>
</evidence>
<keyword evidence="4" id="KW-1003">Cell membrane</keyword>
<dbReference type="EMBL" id="RPFL01000016">
    <property type="protein sequence ID" value="RPD87040.1"/>
    <property type="molecule type" value="Genomic_DNA"/>
</dbReference>
<comment type="subcellular location">
    <subcellularLocation>
        <location evidence="1 9">Cell inner membrane</location>
        <topology evidence="1 9">Multi-pass membrane protein</topology>
    </subcellularLocation>
</comment>
<keyword evidence="5 9" id="KW-0997">Cell inner membrane</keyword>
<dbReference type="Gene3D" id="3.30.70.1440">
    <property type="entry name" value="Multidrug efflux transporter AcrB pore domain"/>
    <property type="match status" value="1"/>
</dbReference>
<dbReference type="GO" id="GO:0042910">
    <property type="term" value="F:xenobiotic transmembrane transporter activity"/>
    <property type="evidence" value="ECO:0007669"/>
    <property type="project" value="TreeGrafter"/>
</dbReference>
<keyword evidence="3 9" id="KW-0813">Transport</keyword>
<dbReference type="NCBIfam" id="TIGR00915">
    <property type="entry name" value="2A0602"/>
    <property type="match status" value="1"/>
</dbReference>
<evidence type="ECO:0000313" key="11">
    <source>
        <dbReference type="Proteomes" id="UP000272412"/>
    </source>
</evidence>
<reference evidence="10 11" key="1">
    <citation type="submission" date="2018-11" db="EMBL/GenBank/DDBJ databases">
        <title>Neisseria weixii sp. nov. isolated from the rectal contents of plateau pika (Ochotona cruzoniae).</title>
        <authorList>
            <person name="Zhang G."/>
        </authorList>
    </citation>
    <scope>NUCLEOTIDE SEQUENCE [LARGE SCALE GENOMIC DNA]</scope>
    <source>
        <strain evidence="10 11">10009</strain>
    </source>
</reference>
<keyword evidence="11" id="KW-1185">Reference proteome</keyword>
<feature type="transmembrane region" description="Helical" evidence="9">
    <location>
        <begin position="465"/>
        <end position="488"/>
    </location>
</feature>
<comment type="caution">
    <text evidence="9">Lacks conserved residue(s) required for the propagation of feature annotation.</text>
</comment>
<keyword evidence="8 9" id="KW-0472">Membrane</keyword>
<evidence type="ECO:0000256" key="2">
    <source>
        <dbReference type="ARBA" id="ARBA00010942"/>
    </source>
</evidence>
<dbReference type="InterPro" id="IPR027463">
    <property type="entry name" value="AcrB_DN_DC_subdom"/>
</dbReference>
<dbReference type="GO" id="GO:0005886">
    <property type="term" value="C:plasma membrane"/>
    <property type="evidence" value="ECO:0007669"/>
    <property type="project" value="UniProtKB-SubCell"/>
</dbReference>
<evidence type="ECO:0000256" key="3">
    <source>
        <dbReference type="ARBA" id="ARBA00022448"/>
    </source>
</evidence>
<accession>A0A3N4N4M5</accession>
<feature type="transmembrane region" description="Helical" evidence="9">
    <location>
        <begin position="340"/>
        <end position="359"/>
    </location>
</feature>
<keyword evidence="6 9" id="KW-0812">Transmembrane</keyword>
<organism evidence="10 11">
    <name type="scientific">Neisseria weixii</name>
    <dbReference type="NCBI Taxonomy" id="1853276"/>
    <lineage>
        <taxon>Bacteria</taxon>
        <taxon>Pseudomonadati</taxon>
        <taxon>Pseudomonadota</taxon>
        <taxon>Betaproteobacteria</taxon>
        <taxon>Neisseriales</taxon>
        <taxon>Neisseriaceae</taxon>
        <taxon>Neisseria</taxon>
    </lineage>
</organism>
<dbReference type="SUPFAM" id="SSF82693">
    <property type="entry name" value="Multidrug efflux transporter AcrB pore domain, PN1, PN2, PC1 and PC2 subdomains"/>
    <property type="match status" value="4"/>
</dbReference>
<dbReference type="Gene3D" id="3.30.70.1320">
    <property type="entry name" value="Multidrug efflux transporter AcrB pore domain like"/>
    <property type="match status" value="1"/>
</dbReference>
<name>A0A3N4N4M5_9NEIS</name>
<protein>
    <recommendedName>
        <fullName evidence="9">Efflux pump membrane transporter</fullName>
    </recommendedName>
</protein>
<feature type="transmembrane region" description="Helical" evidence="9">
    <location>
        <begin position="366"/>
        <end position="386"/>
    </location>
</feature>
<evidence type="ECO:0000256" key="5">
    <source>
        <dbReference type="ARBA" id="ARBA00022519"/>
    </source>
</evidence>
<dbReference type="PRINTS" id="PR00702">
    <property type="entry name" value="ACRIFLAVINRP"/>
</dbReference>